<dbReference type="Proteomes" id="UP000318995">
    <property type="component" value="Unassembled WGS sequence"/>
</dbReference>
<dbReference type="Gene3D" id="3.40.50.410">
    <property type="entry name" value="von Willebrand factor, type A domain"/>
    <property type="match status" value="1"/>
</dbReference>
<dbReference type="CDD" id="cd00198">
    <property type="entry name" value="vWFA"/>
    <property type="match status" value="1"/>
</dbReference>
<dbReference type="InterPro" id="IPR036465">
    <property type="entry name" value="vWFA_dom_sf"/>
</dbReference>
<evidence type="ECO:0000313" key="2">
    <source>
        <dbReference type="EMBL" id="TWT46458.1"/>
    </source>
</evidence>
<gene>
    <name evidence="2" type="ORF">Pla111_15540</name>
</gene>
<comment type="caution">
    <text evidence="2">The sequence shown here is derived from an EMBL/GenBank/DDBJ whole genome shotgun (WGS) entry which is preliminary data.</text>
</comment>
<reference evidence="2 3" key="1">
    <citation type="submission" date="2019-02" db="EMBL/GenBank/DDBJ databases">
        <title>Deep-cultivation of Planctomycetes and their phenomic and genomic characterization uncovers novel biology.</title>
        <authorList>
            <person name="Wiegand S."/>
            <person name="Jogler M."/>
            <person name="Boedeker C."/>
            <person name="Pinto D."/>
            <person name="Vollmers J."/>
            <person name="Rivas-Marin E."/>
            <person name="Kohn T."/>
            <person name="Peeters S.H."/>
            <person name="Heuer A."/>
            <person name="Rast P."/>
            <person name="Oberbeckmann S."/>
            <person name="Bunk B."/>
            <person name="Jeske O."/>
            <person name="Meyerdierks A."/>
            <person name="Storesund J.E."/>
            <person name="Kallscheuer N."/>
            <person name="Luecker S."/>
            <person name="Lage O.M."/>
            <person name="Pohl T."/>
            <person name="Merkel B.J."/>
            <person name="Hornburger P."/>
            <person name="Mueller R.-W."/>
            <person name="Bruemmer F."/>
            <person name="Labrenz M."/>
            <person name="Spormann A.M."/>
            <person name="Op Den Camp H."/>
            <person name="Overmann J."/>
            <person name="Amann R."/>
            <person name="Jetten M.S.M."/>
            <person name="Mascher T."/>
            <person name="Medema M.H."/>
            <person name="Devos D.P."/>
            <person name="Kaster A.-K."/>
            <person name="Ovreas L."/>
            <person name="Rohde M."/>
            <person name="Galperin M.Y."/>
            <person name="Jogler C."/>
        </authorList>
    </citation>
    <scope>NUCLEOTIDE SEQUENCE [LARGE SCALE GENOMIC DNA]</scope>
    <source>
        <strain evidence="2 3">Pla111</strain>
    </source>
</reference>
<dbReference type="Pfam" id="PF01882">
    <property type="entry name" value="DUF58"/>
    <property type="match status" value="1"/>
</dbReference>
<dbReference type="RefSeq" id="WP_146572989.1">
    <property type="nucleotide sequence ID" value="NZ_SJPH01000003.1"/>
</dbReference>
<dbReference type="PANTHER" id="PTHR33608:SF7">
    <property type="entry name" value="DUF58 DOMAIN-CONTAINING PROTEIN"/>
    <property type="match status" value="1"/>
</dbReference>
<protein>
    <recommendedName>
        <fullName evidence="1">DUF58 domain-containing protein</fullName>
    </recommendedName>
</protein>
<evidence type="ECO:0000313" key="3">
    <source>
        <dbReference type="Proteomes" id="UP000318995"/>
    </source>
</evidence>
<keyword evidence="3" id="KW-1185">Reference proteome</keyword>
<organism evidence="2 3">
    <name type="scientific">Botrimarina hoheduenensis</name>
    <dbReference type="NCBI Taxonomy" id="2528000"/>
    <lineage>
        <taxon>Bacteria</taxon>
        <taxon>Pseudomonadati</taxon>
        <taxon>Planctomycetota</taxon>
        <taxon>Planctomycetia</taxon>
        <taxon>Pirellulales</taxon>
        <taxon>Lacipirellulaceae</taxon>
        <taxon>Botrimarina</taxon>
    </lineage>
</organism>
<dbReference type="InterPro" id="IPR002881">
    <property type="entry name" value="DUF58"/>
</dbReference>
<dbReference type="AlphaFoldDB" id="A0A5C5W658"/>
<proteinExistence type="predicted"/>
<accession>A0A5C5W658</accession>
<name>A0A5C5W658_9BACT</name>
<dbReference type="EMBL" id="SJPH01000003">
    <property type="protein sequence ID" value="TWT46458.1"/>
    <property type="molecule type" value="Genomic_DNA"/>
</dbReference>
<sequence>MPAAESYLKPDVIRQIARLDLRAEFIVKGFLQGLHASPFHGFSVEFSEHRKYTQGDDPKDIDWLAYAKTDRYYVKKFEAETNITGYLAMDLSGSMAYAGEGASGSDSITKFDYAICLAAALAYLMVHQQDPVGLVAFGQKIEQSLPPKSRRSQVGTLLSLLAGLKPQGETDVAASLTQLAAMLRHASLVMVFSDLLTDEEPVLRSLQRLRHGGHDVILFHLLDKAEVEFPFHGLVELEEPETGQRVELDADGYRADYHEAVAAFRERYREECFKSGVDYVPLDTSMPFDRALTEYLLQRRRRA</sequence>
<feature type="domain" description="DUF58" evidence="1">
    <location>
        <begin position="48"/>
        <end position="266"/>
    </location>
</feature>
<dbReference type="OrthoDB" id="9780819at2"/>
<dbReference type="SUPFAM" id="SSF53300">
    <property type="entry name" value="vWA-like"/>
    <property type="match status" value="1"/>
</dbReference>
<dbReference type="PANTHER" id="PTHR33608">
    <property type="entry name" value="BLL2464 PROTEIN"/>
    <property type="match status" value="1"/>
</dbReference>
<evidence type="ECO:0000259" key="1">
    <source>
        <dbReference type="Pfam" id="PF01882"/>
    </source>
</evidence>